<keyword evidence="1" id="KW-0677">Repeat</keyword>
<dbReference type="Gene3D" id="1.25.40.20">
    <property type="entry name" value="Ankyrin repeat-containing domain"/>
    <property type="match status" value="1"/>
</dbReference>
<dbReference type="PROSITE" id="PS50088">
    <property type="entry name" value="ANK_REPEAT"/>
    <property type="match status" value="4"/>
</dbReference>
<name>A0ABV9QS51_9GAMM</name>
<dbReference type="InterPro" id="IPR036770">
    <property type="entry name" value="Ankyrin_rpt-contain_sf"/>
</dbReference>
<dbReference type="InterPro" id="IPR050776">
    <property type="entry name" value="Ank_Repeat/CDKN_Inhibitor"/>
</dbReference>
<reference evidence="5" key="1">
    <citation type="journal article" date="2019" name="Int. J. Syst. Evol. Microbiol.">
        <title>The Global Catalogue of Microorganisms (GCM) 10K type strain sequencing project: providing services to taxonomists for standard genome sequencing and annotation.</title>
        <authorList>
            <consortium name="The Broad Institute Genomics Platform"/>
            <consortium name="The Broad Institute Genome Sequencing Center for Infectious Disease"/>
            <person name="Wu L."/>
            <person name="Ma J."/>
        </authorList>
    </citation>
    <scope>NUCLEOTIDE SEQUENCE [LARGE SCALE GENOMIC DNA]</scope>
    <source>
        <strain evidence="5">CCUG 30340</strain>
    </source>
</reference>
<proteinExistence type="predicted"/>
<accession>A0ABV9QS51</accession>
<evidence type="ECO:0000256" key="2">
    <source>
        <dbReference type="ARBA" id="ARBA00023043"/>
    </source>
</evidence>
<comment type="caution">
    <text evidence="4">The sequence shown here is derived from an EMBL/GenBank/DDBJ whole genome shotgun (WGS) entry which is preliminary data.</text>
</comment>
<dbReference type="SUPFAM" id="SSF48403">
    <property type="entry name" value="Ankyrin repeat"/>
    <property type="match status" value="1"/>
</dbReference>
<evidence type="ECO:0000313" key="4">
    <source>
        <dbReference type="EMBL" id="MFC4819857.1"/>
    </source>
</evidence>
<feature type="repeat" description="ANK" evidence="3">
    <location>
        <begin position="85"/>
        <end position="117"/>
    </location>
</feature>
<dbReference type="PROSITE" id="PS50297">
    <property type="entry name" value="ANK_REP_REGION"/>
    <property type="match status" value="2"/>
</dbReference>
<dbReference type="RefSeq" id="WP_380019653.1">
    <property type="nucleotide sequence ID" value="NZ_JBHSHD010000005.1"/>
</dbReference>
<dbReference type="EMBL" id="JBHSHD010000005">
    <property type="protein sequence ID" value="MFC4819857.1"/>
    <property type="molecule type" value="Genomic_DNA"/>
</dbReference>
<feature type="repeat" description="ANK" evidence="3">
    <location>
        <begin position="51"/>
        <end position="83"/>
    </location>
</feature>
<organism evidence="4 5">
    <name type="scientific">Dokdonella ginsengisoli</name>
    <dbReference type="NCBI Taxonomy" id="363846"/>
    <lineage>
        <taxon>Bacteria</taxon>
        <taxon>Pseudomonadati</taxon>
        <taxon>Pseudomonadota</taxon>
        <taxon>Gammaproteobacteria</taxon>
        <taxon>Lysobacterales</taxon>
        <taxon>Rhodanobacteraceae</taxon>
        <taxon>Dokdonella</taxon>
    </lineage>
</organism>
<sequence length="195" mass="19969">MHDDRPAPADAATPVAADGSSALIAAIVAGDVAAVRTLLEGGADPNRVGKGGETAVHAAAFADDPRLLEAVLAHGGDPDVRNTVTGESPLARAIVGLGPAQVRRLLDAGADPNAADRNGDTPLHAAGSVNAGGAILALLEAGARPMVRNSAGDTFQPYYFRLKRELLNERALAERTQVVEWLRRHGVPLEAAAGS</sequence>
<dbReference type="PANTHER" id="PTHR24201">
    <property type="entry name" value="ANK_REP_REGION DOMAIN-CONTAINING PROTEIN"/>
    <property type="match status" value="1"/>
</dbReference>
<keyword evidence="2 3" id="KW-0040">ANK repeat</keyword>
<feature type="repeat" description="ANK" evidence="3">
    <location>
        <begin position="18"/>
        <end position="50"/>
    </location>
</feature>
<evidence type="ECO:0000256" key="3">
    <source>
        <dbReference type="PROSITE-ProRule" id="PRU00023"/>
    </source>
</evidence>
<dbReference type="Proteomes" id="UP001595886">
    <property type="component" value="Unassembled WGS sequence"/>
</dbReference>
<dbReference type="Pfam" id="PF00023">
    <property type="entry name" value="Ank"/>
    <property type="match status" value="1"/>
</dbReference>
<keyword evidence="5" id="KW-1185">Reference proteome</keyword>
<evidence type="ECO:0000256" key="1">
    <source>
        <dbReference type="ARBA" id="ARBA00022737"/>
    </source>
</evidence>
<evidence type="ECO:0000313" key="5">
    <source>
        <dbReference type="Proteomes" id="UP001595886"/>
    </source>
</evidence>
<feature type="repeat" description="ANK" evidence="3">
    <location>
        <begin position="118"/>
        <end position="150"/>
    </location>
</feature>
<gene>
    <name evidence="4" type="ORF">ACFO6Q_05955</name>
</gene>
<protein>
    <submittedName>
        <fullName evidence="4">Ankyrin repeat domain-containing protein</fullName>
    </submittedName>
</protein>
<dbReference type="SMART" id="SM00248">
    <property type="entry name" value="ANK"/>
    <property type="match status" value="4"/>
</dbReference>
<dbReference type="Pfam" id="PF12796">
    <property type="entry name" value="Ank_2"/>
    <property type="match status" value="1"/>
</dbReference>
<dbReference type="InterPro" id="IPR002110">
    <property type="entry name" value="Ankyrin_rpt"/>
</dbReference>